<protein>
    <recommendedName>
        <fullName evidence="4">Membrane protein 6-pyruvoyl-tetrahydropterin synthase-related domain-containing protein</fullName>
    </recommendedName>
</protein>
<organism evidence="2 3">
    <name type="scientific">Candidatus Blackburnbacteria bacterium RIFCSPHIGHO2_01_FULL_43_15b</name>
    <dbReference type="NCBI Taxonomy" id="1797513"/>
    <lineage>
        <taxon>Bacteria</taxon>
        <taxon>Candidatus Blackburniibacteriota</taxon>
    </lineage>
</organism>
<evidence type="ECO:0000313" key="3">
    <source>
        <dbReference type="Proteomes" id="UP000177967"/>
    </source>
</evidence>
<feature type="transmembrane region" description="Helical" evidence="1">
    <location>
        <begin position="150"/>
        <end position="167"/>
    </location>
</feature>
<feature type="transmembrane region" description="Helical" evidence="1">
    <location>
        <begin position="9"/>
        <end position="26"/>
    </location>
</feature>
<keyword evidence="1" id="KW-0812">Transmembrane</keyword>
<keyword evidence="1" id="KW-0472">Membrane</keyword>
<dbReference type="Proteomes" id="UP000177967">
    <property type="component" value="Unassembled WGS sequence"/>
</dbReference>
<name>A0A1G1V2Y0_9BACT</name>
<feature type="transmembrane region" description="Helical" evidence="1">
    <location>
        <begin position="87"/>
        <end position="106"/>
    </location>
</feature>
<feature type="transmembrane region" description="Helical" evidence="1">
    <location>
        <begin position="118"/>
        <end position="138"/>
    </location>
</feature>
<gene>
    <name evidence="2" type="ORF">A2782_02750</name>
</gene>
<evidence type="ECO:0008006" key="4">
    <source>
        <dbReference type="Google" id="ProtNLM"/>
    </source>
</evidence>
<reference evidence="2 3" key="1">
    <citation type="journal article" date="2016" name="Nat. Commun.">
        <title>Thousands of microbial genomes shed light on interconnected biogeochemical processes in an aquifer system.</title>
        <authorList>
            <person name="Anantharaman K."/>
            <person name="Brown C.T."/>
            <person name="Hug L.A."/>
            <person name="Sharon I."/>
            <person name="Castelle C.J."/>
            <person name="Probst A.J."/>
            <person name="Thomas B.C."/>
            <person name="Singh A."/>
            <person name="Wilkins M.J."/>
            <person name="Karaoz U."/>
            <person name="Brodie E.L."/>
            <person name="Williams K.H."/>
            <person name="Hubbard S.S."/>
            <person name="Banfield J.F."/>
        </authorList>
    </citation>
    <scope>NUCLEOTIDE SEQUENCE [LARGE SCALE GENOMIC DNA]</scope>
</reference>
<feature type="transmembrane region" description="Helical" evidence="1">
    <location>
        <begin position="326"/>
        <end position="347"/>
    </location>
</feature>
<comment type="caution">
    <text evidence="2">The sequence shown here is derived from an EMBL/GenBank/DDBJ whole genome shotgun (WGS) entry which is preliminary data.</text>
</comment>
<keyword evidence="1" id="KW-1133">Transmembrane helix</keyword>
<proteinExistence type="predicted"/>
<dbReference type="AlphaFoldDB" id="A0A1G1V2Y0"/>
<feature type="transmembrane region" description="Helical" evidence="1">
    <location>
        <begin position="230"/>
        <end position="248"/>
    </location>
</feature>
<feature type="transmembrane region" description="Helical" evidence="1">
    <location>
        <begin position="396"/>
        <end position="415"/>
    </location>
</feature>
<sequence>MITFLKKDPYVFVVLLIALLAGWWLLRPGYFNIHDDLQMMRQLAMEKCFADFQIPCRWTQYMGYGYGFPLFNFYPPLPYLVGEVFRLFQFSFVTTVKLTFLLSFLISGVTMYIFAREFFGRLGGLVSATFYIWAPYHSVDIYVRGAMNEAWSLVWLPLILWASYRLIKSSMPASGPVAGMTGPVAGSSRPTSSRDVAAGARRDSLRQRHPSKWIVTLALAWFALLTSHNLMVLIFTPLFLSWLSIWILKYKSWRSLPNLTISGVWAFGLAAFFTLPVFLEQKLVHVETLTQGYYEYVAHFANIRQLLTSRFWGYGPSAWADADDKMAFSVGQIHWILASILIIWLAVKLIRREKLKGDWVIVSIFFFLAGWFATFMSHVKSTFIWQQIPPLLFVQFPWRFLTLAVLSFSGMVGASAVLLRRWIVFGLIAGVVGWNWQFFKPERMGALTDQEKFSGAAWDLQQTAGIYDYLPKDASTAPKAPQKSVADVVSGKGQISDASQGSNWAKFKVIQDEDNGKVRINIFKFPGWKVFIDGRQVQVSTDNDEWGRMHIDVPKGEYVVTARLYNTPARTVGNFISLISWGGIFALGALTFKRKKQE</sequence>
<accession>A0A1G1V2Y0</accession>
<feature type="transmembrane region" description="Helical" evidence="1">
    <location>
        <begin position="359"/>
        <end position="376"/>
    </location>
</feature>
<dbReference type="STRING" id="1797513.A2782_02750"/>
<evidence type="ECO:0000256" key="1">
    <source>
        <dbReference type="SAM" id="Phobius"/>
    </source>
</evidence>
<evidence type="ECO:0000313" key="2">
    <source>
        <dbReference type="EMBL" id="OGY09733.1"/>
    </source>
</evidence>
<dbReference type="EMBL" id="MHBW01000005">
    <property type="protein sequence ID" value="OGY09733.1"/>
    <property type="molecule type" value="Genomic_DNA"/>
</dbReference>
<feature type="transmembrane region" description="Helical" evidence="1">
    <location>
        <begin position="260"/>
        <end position="279"/>
    </location>
</feature>
<feature type="transmembrane region" description="Helical" evidence="1">
    <location>
        <begin position="572"/>
        <end position="592"/>
    </location>
</feature>